<keyword evidence="2" id="KW-1185">Reference proteome</keyword>
<gene>
    <name evidence="1" type="ORF">M378DRAFT_16536</name>
</gene>
<protein>
    <recommendedName>
        <fullName evidence="3">Reverse transcriptase RNase H-like domain-containing protein</fullName>
    </recommendedName>
</protein>
<dbReference type="InParanoid" id="A0A0C2W7D6"/>
<evidence type="ECO:0000313" key="1">
    <source>
        <dbReference type="EMBL" id="KIL57032.1"/>
    </source>
</evidence>
<dbReference type="AlphaFoldDB" id="A0A0C2W7D6"/>
<reference evidence="1 2" key="1">
    <citation type="submission" date="2014-04" db="EMBL/GenBank/DDBJ databases">
        <title>Evolutionary Origins and Diversification of the Mycorrhizal Mutualists.</title>
        <authorList>
            <consortium name="DOE Joint Genome Institute"/>
            <consortium name="Mycorrhizal Genomics Consortium"/>
            <person name="Kohler A."/>
            <person name="Kuo A."/>
            <person name="Nagy L.G."/>
            <person name="Floudas D."/>
            <person name="Copeland A."/>
            <person name="Barry K.W."/>
            <person name="Cichocki N."/>
            <person name="Veneault-Fourrey C."/>
            <person name="LaButti K."/>
            <person name="Lindquist E.A."/>
            <person name="Lipzen A."/>
            <person name="Lundell T."/>
            <person name="Morin E."/>
            <person name="Murat C."/>
            <person name="Riley R."/>
            <person name="Ohm R."/>
            <person name="Sun H."/>
            <person name="Tunlid A."/>
            <person name="Henrissat B."/>
            <person name="Grigoriev I.V."/>
            <person name="Hibbett D.S."/>
            <person name="Martin F."/>
        </authorList>
    </citation>
    <scope>NUCLEOTIDE SEQUENCE [LARGE SCALE GENOMIC DNA]</scope>
    <source>
        <strain evidence="1 2">Koide BX008</strain>
    </source>
</reference>
<dbReference type="EMBL" id="KN818386">
    <property type="protein sequence ID" value="KIL57032.1"/>
    <property type="molecule type" value="Genomic_DNA"/>
</dbReference>
<accession>A0A0C2W7D6</accession>
<organism evidence="1 2">
    <name type="scientific">Amanita muscaria (strain Koide BX008)</name>
    <dbReference type="NCBI Taxonomy" id="946122"/>
    <lineage>
        <taxon>Eukaryota</taxon>
        <taxon>Fungi</taxon>
        <taxon>Dikarya</taxon>
        <taxon>Basidiomycota</taxon>
        <taxon>Agaricomycotina</taxon>
        <taxon>Agaricomycetes</taxon>
        <taxon>Agaricomycetidae</taxon>
        <taxon>Agaricales</taxon>
        <taxon>Pluteineae</taxon>
        <taxon>Amanitaceae</taxon>
        <taxon>Amanita</taxon>
    </lineage>
</organism>
<dbReference type="HOGENOM" id="CLU_2235896_0_0_1"/>
<dbReference type="Proteomes" id="UP000054549">
    <property type="component" value="Unassembled WGS sequence"/>
</dbReference>
<proteinExistence type="predicted"/>
<name>A0A0C2W7D6_AMAMK</name>
<evidence type="ECO:0000313" key="2">
    <source>
        <dbReference type="Proteomes" id="UP000054549"/>
    </source>
</evidence>
<evidence type="ECO:0008006" key="3">
    <source>
        <dbReference type="Google" id="ProtNLM"/>
    </source>
</evidence>
<sequence length="105" mass="11556">MDQVSITLVDNSGTLGKKEVSETAEDDWDLANKLIVEIDASDDALTAILCQYIPDGTPSYFQSLQPLETALEGSGKPIDVFTDHKNLEYFTSTTILTLPCKSRRT</sequence>